<dbReference type="CDD" id="cd05259">
    <property type="entry name" value="PCBER_SDR_a"/>
    <property type="match status" value="1"/>
</dbReference>
<dbReference type="Proteomes" id="UP000016935">
    <property type="component" value="Unassembled WGS sequence"/>
</dbReference>
<organism evidence="4 5">
    <name type="scientific">Exserohilum turcicum (strain 28A)</name>
    <name type="common">Northern leaf blight fungus</name>
    <name type="synonym">Setosphaeria turcica</name>
    <dbReference type="NCBI Taxonomy" id="671987"/>
    <lineage>
        <taxon>Eukaryota</taxon>
        <taxon>Fungi</taxon>
        <taxon>Dikarya</taxon>
        <taxon>Ascomycota</taxon>
        <taxon>Pezizomycotina</taxon>
        <taxon>Dothideomycetes</taxon>
        <taxon>Pleosporomycetidae</taxon>
        <taxon>Pleosporales</taxon>
        <taxon>Pleosporineae</taxon>
        <taxon>Pleosporaceae</taxon>
        <taxon>Exserohilum</taxon>
    </lineage>
</organism>
<evidence type="ECO:0000313" key="5">
    <source>
        <dbReference type="Proteomes" id="UP000016935"/>
    </source>
</evidence>
<dbReference type="InterPro" id="IPR045312">
    <property type="entry name" value="PCBER-like"/>
</dbReference>
<gene>
    <name evidence="4" type="ORF">SETTUDRAFT_150548</name>
</gene>
<keyword evidence="2" id="KW-0560">Oxidoreductase</keyword>
<dbReference type="RefSeq" id="XP_008024786.1">
    <property type="nucleotide sequence ID" value="XM_008026595.1"/>
</dbReference>
<dbReference type="Pfam" id="PF05368">
    <property type="entry name" value="NmrA"/>
    <property type="match status" value="1"/>
</dbReference>
<dbReference type="AlphaFoldDB" id="R0KHN9"/>
<dbReference type="Gene3D" id="3.40.50.720">
    <property type="entry name" value="NAD(P)-binding Rossmann-like Domain"/>
    <property type="match status" value="1"/>
</dbReference>
<reference evidence="4 5" key="1">
    <citation type="journal article" date="2012" name="PLoS Pathog.">
        <title>Diverse lifestyles and strategies of plant pathogenesis encoded in the genomes of eighteen Dothideomycetes fungi.</title>
        <authorList>
            <person name="Ohm R.A."/>
            <person name="Feau N."/>
            <person name="Henrissat B."/>
            <person name="Schoch C.L."/>
            <person name="Horwitz B.A."/>
            <person name="Barry K.W."/>
            <person name="Condon B.J."/>
            <person name="Copeland A.C."/>
            <person name="Dhillon B."/>
            <person name="Glaser F."/>
            <person name="Hesse C.N."/>
            <person name="Kosti I."/>
            <person name="LaButti K."/>
            <person name="Lindquist E.A."/>
            <person name="Lucas S."/>
            <person name="Salamov A.A."/>
            <person name="Bradshaw R.E."/>
            <person name="Ciuffetti L."/>
            <person name="Hamelin R.C."/>
            <person name="Kema G.H.J."/>
            <person name="Lawrence C."/>
            <person name="Scott J.A."/>
            <person name="Spatafora J.W."/>
            <person name="Turgeon B.G."/>
            <person name="de Wit P.J.G.M."/>
            <person name="Zhong S."/>
            <person name="Goodwin S.B."/>
            <person name="Grigoriev I.V."/>
        </authorList>
    </citation>
    <scope>NUCLEOTIDE SEQUENCE [LARGE SCALE GENOMIC DNA]</scope>
    <source>
        <strain evidence="5">28A</strain>
    </source>
</reference>
<proteinExistence type="predicted"/>
<name>R0KHN9_EXST2</name>
<accession>R0KHN9</accession>
<reference evidence="4 5" key="2">
    <citation type="journal article" date="2013" name="PLoS Genet.">
        <title>Comparative genome structure, secondary metabolite, and effector coding capacity across Cochliobolus pathogens.</title>
        <authorList>
            <person name="Condon B.J."/>
            <person name="Leng Y."/>
            <person name="Wu D."/>
            <person name="Bushley K.E."/>
            <person name="Ohm R.A."/>
            <person name="Otillar R."/>
            <person name="Martin J."/>
            <person name="Schackwitz W."/>
            <person name="Grimwood J."/>
            <person name="MohdZainudin N."/>
            <person name="Xue C."/>
            <person name="Wang R."/>
            <person name="Manning V.A."/>
            <person name="Dhillon B."/>
            <person name="Tu Z.J."/>
            <person name="Steffenson B.J."/>
            <person name="Salamov A."/>
            <person name="Sun H."/>
            <person name="Lowry S."/>
            <person name="LaButti K."/>
            <person name="Han J."/>
            <person name="Copeland A."/>
            <person name="Lindquist E."/>
            <person name="Barry K."/>
            <person name="Schmutz J."/>
            <person name="Baker S.E."/>
            <person name="Ciuffetti L.M."/>
            <person name="Grigoriev I.V."/>
            <person name="Zhong S."/>
            <person name="Turgeon B.G."/>
        </authorList>
    </citation>
    <scope>NUCLEOTIDE SEQUENCE [LARGE SCALE GENOMIC DNA]</scope>
    <source>
        <strain evidence="5">28A</strain>
    </source>
</reference>
<dbReference type="EMBL" id="KB908581">
    <property type="protein sequence ID" value="EOA87557.1"/>
    <property type="molecule type" value="Genomic_DNA"/>
</dbReference>
<dbReference type="GO" id="GO:0016491">
    <property type="term" value="F:oxidoreductase activity"/>
    <property type="evidence" value="ECO:0007669"/>
    <property type="project" value="UniProtKB-KW"/>
</dbReference>
<feature type="domain" description="NmrA-like" evidence="3">
    <location>
        <begin position="6"/>
        <end position="246"/>
    </location>
</feature>
<dbReference type="Gene3D" id="3.90.25.10">
    <property type="entry name" value="UDP-galactose 4-epimerase, domain 1"/>
    <property type="match status" value="1"/>
</dbReference>
<dbReference type="InterPro" id="IPR036291">
    <property type="entry name" value="NAD(P)-bd_dom_sf"/>
</dbReference>
<dbReference type="eggNOG" id="ENOG502S2BC">
    <property type="taxonomic scope" value="Eukaryota"/>
</dbReference>
<dbReference type="STRING" id="671987.R0KHN9"/>
<evidence type="ECO:0000256" key="2">
    <source>
        <dbReference type="ARBA" id="ARBA00023002"/>
    </source>
</evidence>
<dbReference type="InterPro" id="IPR051609">
    <property type="entry name" value="NmrA/Isoflavone_reductase-like"/>
</dbReference>
<dbReference type="OrthoDB" id="9974981at2759"/>
<keyword evidence="5" id="KW-1185">Reference proteome</keyword>
<keyword evidence="1" id="KW-0521">NADP</keyword>
<evidence type="ECO:0000256" key="1">
    <source>
        <dbReference type="ARBA" id="ARBA00022857"/>
    </source>
</evidence>
<dbReference type="PANTHER" id="PTHR47706:SF10">
    <property type="entry name" value="NMRA-LIKE DOMAIN-CONTAINING PROTEIN"/>
    <property type="match status" value="1"/>
</dbReference>
<evidence type="ECO:0000259" key="3">
    <source>
        <dbReference type="Pfam" id="PF05368"/>
    </source>
</evidence>
<dbReference type="GeneID" id="19397071"/>
<dbReference type="SUPFAM" id="SSF51735">
    <property type="entry name" value="NAD(P)-binding Rossmann-fold domains"/>
    <property type="match status" value="1"/>
</dbReference>
<dbReference type="PANTHER" id="PTHR47706">
    <property type="entry name" value="NMRA-LIKE FAMILY PROTEIN"/>
    <property type="match status" value="1"/>
</dbReference>
<evidence type="ECO:0000313" key="4">
    <source>
        <dbReference type="EMBL" id="EOA87557.1"/>
    </source>
</evidence>
<protein>
    <recommendedName>
        <fullName evidence="3">NmrA-like domain-containing protein</fullName>
    </recommendedName>
</protein>
<dbReference type="InterPro" id="IPR008030">
    <property type="entry name" value="NmrA-like"/>
</dbReference>
<sequence>MAPSIQKVAILGATGSVGSPILSALLAEPSFSVTIITRTNSSASFPAGVPVKKISDAFTLSELTSVFRGHDAVVVALSTAPVTAGGGKDGLAFRLIDAALAAGIKRFIPSEFGANNLDARARALVPTYDIKSNMLAYLQRVCASSNGSMTWSSICCGSWLDWALDPTKSGNFLGIDVKNRSATIFDSGATRFAITTSTNTGLAVAKVLLNDDMTANKQIFLCDFLACTNEIVAALEQHTGEEFRVQNKDSKAEIKALRARYDAGDANATYPLLALTFGADVDVGYDFPAEQEVWNEKLGLPKAALGEVVKEAVELATRS</sequence>
<dbReference type="HOGENOM" id="CLU_044876_3_3_1"/>